<protein>
    <submittedName>
        <fullName evidence="3">VWA domain-containing protein</fullName>
    </submittedName>
</protein>
<name>A0A3N5CSZ2_9SPHN</name>
<organism evidence="3 4">
    <name type="scientific">Aurantiacibacter spongiae</name>
    <dbReference type="NCBI Taxonomy" id="2488860"/>
    <lineage>
        <taxon>Bacteria</taxon>
        <taxon>Pseudomonadati</taxon>
        <taxon>Pseudomonadota</taxon>
        <taxon>Alphaproteobacteria</taxon>
        <taxon>Sphingomonadales</taxon>
        <taxon>Erythrobacteraceae</taxon>
        <taxon>Aurantiacibacter</taxon>
    </lineage>
</organism>
<accession>A0A3N5CSZ2</accession>
<feature type="region of interest" description="Disordered" evidence="1">
    <location>
        <begin position="269"/>
        <end position="306"/>
    </location>
</feature>
<evidence type="ECO:0000313" key="4">
    <source>
        <dbReference type="Proteomes" id="UP000275232"/>
    </source>
</evidence>
<dbReference type="Proteomes" id="UP000275232">
    <property type="component" value="Unassembled WGS sequence"/>
</dbReference>
<gene>
    <name evidence="3" type="ORF">EG799_09050</name>
</gene>
<dbReference type="PANTHER" id="PTHR43473:SF2">
    <property type="entry name" value="MAGNESIUM-CHELATASE SUBUNIT CHLD, CHLOROPLASTIC"/>
    <property type="match status" value="1"/>
</dbReference>
<feature type="compositionally biased region" description="Basic residues" evidence="1">
    <location>
        <begin position="294"/>
        <end position="304"/>
    </location>
</feature>
<dbReference type="PANTHER" id="PTHR43473">
    <property type="entry name" value="MAGNESIUM-CHELATASE SUBUNIT CHLD, CHLOROPLASTIC"/>
    <property type="match status" value="1"/>
</dbReference>
<dbReference type="InterPro" id="IPR036465">
    <property type="entry name" value="vWFA_dom_sf"/>
</dbReference>
<feature type="domain" description="VWFA" evidence="2">
    <location>
        <begin position="351"/>
        <end position="530"/>
    </location>
</feature>
<keyword evidence="4" id="KW-1185">Reference proteome</keyword>
<dbReference type="OrthoDB" id="9775079at2"/>
<dbReference type="PROSITE" id="PS50234">
    <property type="entry name" value="VWFA"/>
    <property type="match status" value="1"/>
</dbReference>
<evidence type="ECO:0000313" key="3">
    <source>
        <dbReference type="EMBL" id="RPF71747.1"/>
    </source>
</evidence>
<dbReference type="EMBL" id="RPFZ01000001">
    <property type="protein sequence ID" value="RPF71747.1"/>
    <property type="molecule type" value="Genomic_DNA"/>
</dbReference>
<dbReference type="Pfam" id="PF13519">
    <property type="entry name" value="VWA_2"/>
    <property type="match status" value="1"/>
</dbReference>
<dbReference type="AlphaFoldDB" id="A0A3N5CSZ2"/>
<evidence type="ECO:0000259" key="2">
    <source>
        <dbReference type="PROSITE" id="PS50234"/>
    </source>
</evidence>
<proteinExistence type="predicted"/>
<dbReference type="RefSeq" id="WP_123880477.1">
    <property type="nucleotide sequence ID" value="NZ_RPFZ01000001.1"/>
</dbReference>
<dbReference type="SUPFAM" id="SSF53300">
    <property type="entry name" value="vWA-like"/>
    <property type="match status" value="1"/>
</dbReference>
<evidence type="ECO:0000256" key="1">
    <source>
        <dbReference type="SAM" id="MobiDB-lite"/>
    </source>
</evidence>
<reference evidence="3 4" key="1">
    <citation type="submission" date="2018-11" db="EMBL/GenBank/DDBJ databases">
        <title>Erythrobacter spongiae sp. nov., isolated from a marine sponge.</title>
        <authorList>
            <person name="Zhuang L."/>
            <person name="Luo L."/>
        </authorList>
    </citation>
    <scope>NUCLEOTIDE SEQUENCE [LARGE SCALE GENOMIC DNA]</scope>
    <source>
        <strain evidence="3 4">HN-E23</strain>
    </source>
</reference>
<dbReference type="InterPro" id="IPR002035">
    <property type="entry name" value="VWF_A"/>
</dbReference>
<dbReference type="Gene3D" id="3.40.50.410">
    <property type="entry name" value="von Willebrand factor, type A domain"/>
    <property type="match status" value="1"/>
</dbReference>
<comment type="caution">
    <text evidence="3">The sequence shown here is derived from an EMBL/GenBank/DDBJ whole genome shotgun (WGS) entry which is preliminary data.</text>
</comment>
<dbReference type="SMART" id="SM00327">
    <property type="entry name" value="VWA"/>
    <property type="match status" value="1"/>
</dbReference>
<feature type="region of interest" description="Disordered" evidence="1">
    <location>
        <begin position="224"/>
        <end position="252"/>
    </location>
</feature>
<sequence>MNAPDCVAWEDAELALACLARAPTGIVVRARHGPVLERFLGQLANAARPIYRLSPESEAAPLRGSRDLLASLARQRVVHHAELRERCAGRVLLVPGAERIGAELGAIIADLIENPPENSAIVLVDESEEGRGIPSALDHRLPLVLDLDGLTLASCRGMHFDRIETDNLADGDLPTLVEAAAHLGIADPRIALGALRTARVAAGLLGREEALAFVARRVLAPRAVQLPDPGDSPPEPEHNSPESPASEETRPGDTEIVIKAARAFIDPALLRQDRARGGKGGGGSARAKNGSGQRGRKLRTRRGRPGGGMRLDLVATLIAAAPDQQSGGGPPLRIAARHLRVAAREPRRRQATIFAIDASGSAALARLAEVKGAVESLLAESYVRRDEAALIAFRNAGAELVLPRTRSLARASRLLSGLVGGGGTPLAEGIGRATREALLARAAGRSPLLVVVTDGDANQTTSGTTDRTEAKREALVAAREIASLSLSAIVVDCAARPRGFTRELATAMNARHFALPRMDRGSLSQAARAARTP</sequence>